<dbReference type="PANTHER" id="PTHR11848:SF298">
    <property type="entry name" value="DAWDLE, ISOFORM A"/>
    <property type="match status" value="1"/>
</dbReference>
<dbReference type="InterPro" id="IPR017948">
    <property type="entry name" value="TGFb_CS"/>
</dbReference>
<organism evidence="8 9">
    <name type="scientific">Tetranychus urticae</name>
    <name type="common">Two-spotted spider mite</name>
    <dbReference type="NCBI Taxonomy" id="32264"/>
    <lineage>
        <taxon>Eukaryota</taxon>
        <taxon>Metazoa</taxon>
        <taxon>Ecdysozoa</taxon>
        <taxon>Arthropoda</taxon>
        <taxon>Chelicerata</taxon>
        <taxon>Arachnida</taxon>
        <taxon>Acari</taxon>
        <taxon>Acariformes</taxon>
        <taxon>Trombidiformes</taxon>
        <taxon>Prostigmata</taxon>
        <taxon>Eleutherengona</taxon>
        <taxon>Raphignathae</taxon>
        <taxon>Tetranychoidea</taxon>
        <taxon>Tetranychidae</taxon>
        <taxon>Tetranychus</taxon>
    </lineage>
</organism>
<evidence type="ECO:0000259" key="7">
    <source>
        <dbReference type="PROSITE" id="PS51362"/>
    </source>
</evidence>
<reference evidence="8" key="2">
    <citation type="submission" date="2015-06" db="UniProtKB">
        <authorList>
            <consortium name="EnsemblMetazoa"/>
        </authorList>
    </citation>
    <scope>IDENTIFICATION</scope>
</reference>
<protein>
    <recommendedName>
        <fullName evidence="7">TGF-beta family profile domain-containing protein</fullName>
    </recommendedName>
</protein>
<dbReference type="HOGENOM" id="CLU_020515_9_2_1"/>
<dbReference type="EnsemblMetazoa" id="tetur01g12520.1">
    <property type="protein sequence ID" value="tetur01g12520.1"/>
    <property type="gene ID" value="tetur01g12520"/>
</dbReference>
<keyword evidence="4 6" id="KW-0339">Growth factor</keyword>
<dbReference type="STRING" id="32264.T1JT18"/>
<evidence type="ECO:0000256" key="4">
    <source>
        <dbReference type="ARBA" id="ARBA00023030"/>
    </source>
</evidence>
<accession>T1JT18</accession>
<dbReference type="AlphaFoldDB" id="T1JT18"/>
<comment type="similarity">
    <text evidence="2 6">Belongs to the TGF-beta family.</text>
</comment>
<proteinExistence type="inferred from homology"/>
<comment type="subcellular location">
    <subcellularLocation>
        <location evidence="1">Secreted</location>
    </subcellularLocation>
</comment>
<feature type="domain" description="TGF-beta family profile" evidence="7">
    <location>
        <begin position="29"/>
        <end position="137"/>
    </location>
</feature>
<name>T1JT18_TETUR</name>
<dbReference type="eggNOG" id="KOG3900">
    <property type="taxonomic scope" value="Eukaryota"/>
</dbReference>
<sequence length="137" mass="15678">MIVIETLTSSAKLHSSLMTIEFNYISASRRRRKVDCNATKNTSSCCRESFYVNFTQIGWDNWIVQPPGYYANYCKGKCDISHARYHHTTVVQKYSSIINLCCSPREMSNISLIYVNESGYLFQKNLANMVVESCDCA</sequence>
<dbReference type="InterPro" id="IPR001839">
    <property type="entry name" value="TGF-b_C"/>
</dbReference>
<dbReference type="Gene3D" id="2.10.90.10">
    <property type="entry name" value="Cystine-knot cytokines"/>
    <property type="match status" value="1"/>
</dbReference>
<dbReference type="GO" id="GO:0008083">
    <property type="term" value="F:growth factor activity"/>
    <property type="evidence" value="ECO:0007669"/>
    <property type="project" value="UniProtKB-KW"/>
</dbReference>
<dbReference type="CDD" id="cd13752">
    <property type="entry name" value="TGF_beta_INHB"/>
    <property type="match status" value="1"/>
</dbReference>
<dbReference type="SUPFAM" id="SSF57501">
    <property type="entry name" value="Cystine-knot cytokines"/>
    <property type="match status" value="1"/>
</dbReference>
<dbReference type="PANTHER" id="PTHR11848">
    <property type="entry name" value="TGF-BETA FAMILY"/>
    <property type="match status" value="1"/>
</dbReference>
<evidence type="ECO:0000313" key="9">
    <source>
        <dbReference type="Proteomes" id="UP000015104"/>
    </source>
</evidence>
<keyword evidence="9" id="KW-1185">Reference proteome</keyword>
<dbReference type="PROSITE" id="PS00250">
    <property type="entry name" value="TGF_BETA_1"/>
    <property type="match status" value="1"/>
</dbReference>
<dbReference type="GO" id="GO:0005125">
    <property type="term" value="F:cytokine activity"/>
    <property type="evidence" value="ECO:0007669"/>
    <property type="project" value="TreeGrafter"/>
</dbReference>
<dbReference type="PRINTS" id="PR00669">
    <property type="entry name" value="INHIBINA"/>
</dbReference>
<evidence type="ECO:0000256" key="2">
    <source>
        <dbReference type="ARBA" id="ARBA00006656"/>
    </source>
</evidence>
<dbReference type="Pfam" id="PF00019">
    <property type="entry name" value="TGF_beta"/>
    <property type="match status" value="1"/>
</dbReference>
<dbReference type="PROSITE" id="PS51362">
    <property type="entry name" value="TGF_BETA_2"/>
    <property type="match status" value="1"/>
</dbReference>
<keyword evidence="3" id="KW-0964">Secreted</keyword>
<dbReference type="EMBL" id="CAEY01000470">
    <property type="status" value="NOT_ANNOTATED_CDS"/>
    <property type="molecule type" value="Genomic_DNA"/>
</dbReference>
<evidence type="ECO:0000256" key="1">
    <source>
        <dbReference type="ARBA" id="ARBA00004613"/>
    </source>
</evidence>
<evidence type="ECO:0000313" key="8">
    <source>
        <dbReference type="EnsemblMetazoa" id="tetur01g12520.1"/>
    </source>
</evidence>
<evidence type="ECO:0000256" key="3">
    <source>
        <dbReference type="ARBA" id="ARBA00022525"/>
    </source>
</evidence>
<dbReference type="GO" id="GO:0005615">
    <property type="term" value="C:extracellular space"/>
    <property type="evidence" value="ECO:0007669"/>
    <property type="project" value="TreeGrafter"/>
</dbReference>
<dbReference type="SMART" id="SM00204">
    <property type="entry name" value="TGFB"/>
    <property type="match status" value="1"/>
</dbReference>
<dbReference type="InterPro" id="IPR029034">
    <property type="entry name" value="Cystine-knot_cytokine"/>
</dbReference>
<reference evidence="9" key="1">
    <citation type="submission" date="2011-08" db="EMBL/GenBank/DDBJ databases">
        <authorList>
            <person name="Rombauts S."/>
        </authorList>
    </citation>
    <scope>NUCLEOTIDE SEQUENCE</scope>
    <source>
        <strain evidence="9">London</strain>
    </source>
</reference>
<keyword evidence="5" id="KW-1015">Disulfide bond</keyword>
<dbReference type="Proteomes" id="UP000015104">
    <property type="component" value="Unassembled WGS sequence"/>
</dbReference>
<dbReference type="InterPro" id="IPR015615">
    <property type="entry name" value="TGF-beta-rel"/>
</dbReference>
<evidence type="ECO:0000256" key="5">
    <source>
        <dbReference type="ARBA" id="ARBA00023157"/>
    </source>
</evidence>
<evidence type="ECO:0000256" key="6">
    <source>
        <dbReference type="RuleBase" id="RU000354"/>
    </source>
</evidence>